<protein>
    <submittedName>
        <fullName evidence="2">Uncharacterized protein</fullName>
    </submittedName>
</protein>
<name>A0A0L6URX3_9BASI</name>
<dbReference type="VEuPathDB" id="FungiDB:VP01_4145g3"/>
<evidence type="ECO:0000313" key="2">
    <source>
        <dbReference type="EMBL" id="KNZ50982.1"/>
    </source>
</evidence>
<evidence type="ECO:0000313" key="3">
    <source>
        <dbReference type="Proteomes" id="UP000037035"/>
    </source>
</evidence>
<keyword evidence="1" id="KW-1133">Transmembrane helix</keyword>
<accession>A0A0L6URX3</accession>
<feature type="transmembrane region" description="Helical" evidence="1">
    <location>
        <begin position="20"/>
        <end position="42"/>
    </location>
</feature>
<evidence type="ECO:0000256" key="1">
    <source>
        <dbReference type="SAM" id="Phobius"/>
    </source>
</evidence>
<sequence>MLIAFSAWMHMQQIGNDQYFITLMGINVWMYVVILVPFSTFWDSSTIT</sequence>
<reference evidence="2 3" key="1">
    <citation type="submission" date="2015-08" db="EMBL/GenBank/DDBJ databases">
        <title>Next Generation Sequencing and Analysis of the Genome of Puccinia sorghi L Schw, the Causal Agent of Maize Common Rust.</title>
        <authorList>
            <person name="Rochi L."/>
            <person name="Burguener G."/>
            <person name="Darino M."/>
            <person name="Turjanski A."/>
            <person name="Kreff E."/>
            <person name="Dieguez M.J."/>
            <person name="Sacco F."/>
        </authorList>
    </citation>
    <scope>NUCLEOTIDE SEQUENCE [LARGE SCALE GENOMIC DNA]</scope>
    <source>
        <strain evidence="2 3">RO10H11247</strain>
    </source>
</reference>
<dbReference type="AlphaFoldDB" id="A0A0L6URX3"/>
<gene>
    <name evidence="2" type="ORF">VP01_4145g3</name>
</gene>
<proteinExistence type="predicted"/>
<keyword evidence="3" id="KW-1185">Reference proteome</keyword>
<comment type="caution">
    <text evidence="2">The sequence shown here is derived from an EMBL/GenBank/DDBJ whole genome shotgun (WGS) entry which is preliminary data.</text>
</comment>
<keyword evidence="1" id="KW-0472">Membrane</keyword>
<dbReference type="EMBL" id="LAVV01009219">
    <property type="protein sequence ID" value="KNZ50982.1"/>
    <property type="molecule type" value="Genomic_DNA"/>
</dbReference>
<dbReference type="Proteomes" id="UP000037035">
    <property type="component" value="Unassembled WGS sequence"/>
</dbReference>
<organism evidence="2 3">
    <name type="scientific">Puccinia sorghi</name>
    <dbReference type="NCBI Taxonomy" id="27349"/>
    <lineage>
        <taxon>Eukaryota</taxon>
        <taxon>Fungi</taxon>
        <taxon>Dikarya</taxon>
        <taxon>Basidiomycota</taxon>
        <taxon>Pucciniomycotina</taxon>
        <taxon>Pucciniomycetes</taxon>
        <taxon>Pucciniales</taxon>
        <taxon>Pucciniaceae</taxon>
        <taxon>Puccinia</taxon>
    </lineage>
</organism>
<keyword evidence="1" id="KW-0812">Transmembrane</keyword>